<dbReference type="InterPro" id="IPR013986">
    <property type="entry name" value="DExx_box_DNA_helicase_dom_sf"/>
</dbReference>
<dbReference type="GeneID" id="39474501"/>
<dbReference type="GO" id="GO:0043138">
    <property type="term" value="F:3'-5' DNA helicase activity"/>
    <property type="evidence" value="ECO:0007669"/>
    <property type="project" value="UniProtKB-EC"/>
</dbReference>
<dbReference type="SUPFAM" id="SSF52540">
    <property type="entry name" value="P-loop containing nucleoside triphosphate hydrolases"/>
    <property type="match status" value="1"/>
</dbReference>
<proteinExistence type="inferred from homology"/>
<dbReference type="PANTHER" id="PTHR11070:SF2">
    <property type="entry name" value="ATP-DEPENDENT DNA HELICASE SRS2"/>
    <property type="match status" value="1"/>
</dbReference>
<feature type="domain" description="UvrD-like helicase ATP-binding" evidence="13">
    <location>
        <begin position="25"/>
        <end position="321"/>
    </location>
</feature>
<keyword evidence="5 12" id="KW-0067">ATP-binding</keyword>
<keyword evidence="6" id="KW-0238">DNA-binding</keyword>
<evidence type="ECO:0000313" key="16">
    <source>
        <dbReference type="Proteomes" id="UP000006426"/>
    </source>
</evidence>
<dbReference type="GO" id="GO:0003677">
    <property type="term" value="F:DNA binding"/>
    <property type="evidence" value="ECO:0007669"/>
    <property type="project" value="UniProtKB-KW"/>
</dbReference>
<dbReference type="GO" id="GO:0005524">
    <property type="term" value="F:ATP binding"/>
    <property type="evidence" value="ECO:0007669"/>
    <property type="project" value="UniProtKB-UniRule"/>
</dbReference>
<dbReference type="EC" id="5.6.2.4" evidence="9"/>
<evidence type="ECO:0000256" key="4">
    <source>
        <dbReference type="ARBA" id="ARBA00022806"/>
    </source>
</evidence>
<evidence type="ECO:0000259" key="14">
    <source>
        <dbReference type="PROSITE" id="PS51217"/>
    </source>
</evidence>
<evidence type="ECO:0000256" key="3">
    <source>
        <dbReference type="ARBA" id="ARBA00022801"/>
    </source>
</evidence>
<dbReference type="RefSeq" id="WP_005742380.1">
    <property type="nucleotide sequence ID" value="NZ_CP031226.1"/>
</dbReference>
<geneLocation type="plasmid" evidence="16">
    <name>pmppla107</name>
</geneLocation>
<evidence type="ECO:0000256" key="11">
    <source>
        <dbReference type="ARBA" id="ARBA00048988"/>
    </source>
</evidence>
<dbReference type="GO" id="GO:0000725">
    <property type="term" value="P:recombinational repair"/>
    <property type="evidence" value="ECO:0007669"/>
    <property type="project" value="TreeGrafter"/>
</dbReference>
<sequence length="700" mass="78726">MNKAITLQDLLSLSTEQDRVDLLMRDLNEGQREAALQLNGPVAAIAGAGAGKTKTLIHRTAHLLIKDVPATSIMLVTFTNKGADEIKERLEAMVGEDAQYITAGTFHSIIYKAILKAYADHPYLESIGLDMKECSILDDSESKALFEEAIKMQDKEVQELIDEHKWDKKIEGEMASARAKGHTPETYGREMIGFGDPKEMLYRTSMDVWSTYTKLCRAANGIDFDDILVVACQLLARDQQIGRELSERYRYLMLDEYQDTNRVQMRIMDEIAKHHENIFVVGDEKQSIYAFRGADITVILGFKSRYKGAKIVSMDINYRSTPAILDAANCIAMHMSQKLTEGQLRKDDPYMERGKAIALVGFENDLQEAEVIAKAIRRDISQGAQGKDIAILYRSRTTKPVIEQALVKAGINYQVVGDIGFYQRAEVKNAIALLRFTFRPWDSMAALRVLKCTSFGVSDKSAKKAMSTGKTAHAYLTEMSEKTRGKDEPTAVAQKLKPLLSMMLCIRRLVAYGEEAGYVRQAVERMWESYLQPGVQRAAASDNAPIDEAVESRMQNVAFLLDRFFGELENGRKPEDILDELSMMGDVTKQTEQDKALTIKLMTIHGSKGMEFPYVYLPGLDADTTPGEAEDINELEEERRIFYVGLTRAMKRVNVSFSKIKRKYGQRMNTEASPYVKELSEGLGQKIFMYKAPEAPSPNP</sequence>
<dbReference type="AlphaFoldDB" id="A0AAD0M508"/>
<dbReference type="GO" id="GO:0016787">
    <property type="term" value="F:hydrolase activity"/>
    <property type="evidence" value="ECO:0007669"/>
    <property type="project" value="UniProtKB-UniRule"/>
</dbReference>
<keyword evidence="15" id="KW-0614">Plasmid</keyword>
<organism evidence="15 16">
    <name type="scientific">Pseudomonas amygdali pv. lachrymans str. M301315</name>
    <dbReference type="NCBI Taxonomy" id="629260"/>
    <lineage>
        <taxon>Bacteria</taxon>
        <taxon>Pseudomonadati</taxon>
        <taxon>Pseudomonadota</taxon>
        <taxon>Gammaproteobacteria</taxon>
        <taxon>Pseudomonadales</taxon>
        <taxon>Pseudomonadaceae</taxon>
        <taxon>Pseudomonas</taxon>
        <taxon>Pseudomonas amygdali</taxon>
    </lineage>
</organism>
<keyword evidence="2 12" id="KW-0547">Nucleotide-binding</keyword>
<evidence type="ECO:0000256" key="5">
    <source>
        <dbReference type="ARBA" id="ARBA00022840"/>
    </source>
</evidence>
<evidence type="ECO:0000313" key="15">
    <source>
        <dbReference type="EMBL" id="AXH59439.1"/>
    </source>
</evidence>
<dbReference type="PROSITE" id="PS51217">
    <property type="entry name" value="UVRD_HELICASE_CTER"/>
    <property type="match status" value="1"/>
</dbReference>
<feature type="domain" description="UvrD-like helicase C-terminal" evidence="14">
    <location>
        <begin position="322"/>
        <end position="609"/>
    </location>
</feature>
<dbReference type="Gene3D" id="1.10.486.10">
    <property type="entry name" value="PCRA, domain 4"/>
    <property type="match status" value="1"/>
</dbReference>
<evidence type="ECO:0000259" key="13">
    <source>
        <dbReference type="PROSITE" id="PS51198"/>
    </source>
</evidence>
<reference evidence="15 16" key="1">
    <citation type="journal article" date="2011" name="PLoS Pathog.">
        <title>Dynamic evolution of pathogenicity revealed by sequencing and comparative genomics of 19 Pseudomonas syringae isolates.</title>
        <authorList>
            <person name="Baltrus D.A."/>
            <person name="Nishimura M.T."/>
            <person name="Romanchuk A."/>
            <person name="Chang J.H."/>
            <person name="Mukhtar M.S."/>
            <person name="Cherkis K."/>
            <person name="Roach J."/>
            <person name="Grant S.R."/>
            <person name="Jones C.D."/>
            <person name="Dangl J.L."/>
        </authorList>
    </citation>
    <scope>NUCLEOTIDE SEQUENCE [LARGE SCALE GENOMIC DNA]</scope>
    <source>
        <strain evidence="15 16">M301315</strain>
    </source>
</reference>
<evidence type="ECO:0000256" key="2">
    <source>
        <dbReference type="ARBA" id="ARBA00022741"/>
    </source>
</evidence>
<keyword evidence="7" id="KW-0413">Isomerase</keyword>
<dbReference type="EMBL" id="CP031226">
    <property type="protein sequence ID" value="AXH59439.1"/>
    <property type="molecule type" value="Genomic_DNA"/>
</dbReference>
<dbReference type="PROSITE" id="PS51198">
    <property type="entry name" value="UVRD_HELICASE_ATP_BIND"/>
    <property type="match status" value="1"/>
</dbReference>
<name>A0AAD0M508_PSEAV</name>
<evidence type="ECO:0000256" key="12">
    <source>
        <dbReference type="PROSITE-ProRule" id="PRU00560"/>
    </source>
</evidence>
<evidence type="ECO:0000256" key="8">
    <source>
        <dbReference type="ARBA" id="ARBA00034617"/>
    </source>
</evidence>
<dbReference type="CDD" id="cd17932">
    <property type="entry name" value="DEXQc_UvrD"/>
    <property type="match status" value="1"/>
</dbReference>
<keyword evidence="3 12" id="KW-0378">Hydrolase</keyword>
<comment type="catalytic activity">
    <reaction evidence="11">
        <text>ATP + H2O = ADP + phosphate + H(+)</text>
        <dbReference type="Rhea" id="RHEA:13065"/>
        <dbReference type="ChEBI" id="CHEBI:15377"/>
        <dbReference type="ChEBI" id="CHEBI:15378"/>
        <dbReference type="ChEBI" id="CHEBI:30616"/>
        <dbReference type="ChEBI" id="CHEBI:43474"/>
        <dbReference type="ChEBI" id="CHEBI:456216"/>
        <dbReference type="EC" id="5.6.2.4"/>
    </reaction>
</comment>
<evidence type="ECO:0000256" key="7">
    <source>
        <dbReference type="ARBA" id="ARBA00023235"/>
    </source>
</evidence>
<accession>A0AAD0M508</accession>
<dbReference type="Pfam" id="PF13361">
    <property type="entry name" value="UvrD_C"/>
    <property type="match status" value="1"/>
</dbReference>
<comment type="catalytic activity">
    <reaction evidence="8">
        <text>Couples ATP hydrolysis with the unwinding of duplex DNA by translocating in the 3'-5' direction.</text>
        <dbReference type="EC" id="5.6.2.4"/>
    </reaction>
</comment>
<dbReference type="InterPro" id="IPR014016">
    <property type="entry name" value="UvrD-like_ATP-bd"/>
</dbReference>
<evidence type="ECO:0000256" key="1">
    <source>
        <dbReference type="ARBA" id="ARBA00009922"/>
    </source>
</evidence>
<dbReference type="Gene3D" id="3.40.50.300">
    <property type="entry name" value="P-loop containing nucleotide triphosphate hydrolases"/>
    <property type="match status" value="2"/>
</dbReference>
<dbReference type="Proteomes" id="UP000006426">
    <property type="component" value="Plasmid pmppla107"/>
</dbReference>
<comment type="similarity">
    <text evidence="1">Belongs to the helicase family. UvrD subfamily.</text>
</comment>
<dbReference type="InterPro" id="IPR000212">
    <property type="entry name" value="DNA_helicase_UvrD/REP"/>
</dbReference>
<feature type="binding site" evidence="12">
    <location>
        <begin position="46"/>
        <end position="53"/>
    </location>
    <ligand>
        <name>ATP</name>
        <dbReference type="ChEBI" id="CHEBI:30616"/>
    </ligand>
</feature>
<evidence type="ECO:0000256" key="9">
    <source>
        <dbReference type="ARBA" id="ARBA00034808"/>
    </source>
</evidence>
<dbReference type="PANTHER" id="PTHR11070">
    <property type="entry name" value="UVRD / RECB / PCRA DNA HELICASE FAMILY MEMBER"/>
    <property type="match status" value="1"/>
</dbReference>
<gene>
    <name evidence="15" type="ORF">PLA107_029885</name>
</gene>
<evidence type="ECO:0000256" key="10">
    <source>
        <dbReference type="ARBA" id="ARBA00034923"/>
    </source>
</evidence>
<protein>
    <recommendedName>
        <fullName evidence="9">DNA 3'-5' helicase</fullName>
        <ecNumber evidence="9">5.6.2.4</ecNumber>
    </recommendedName>
    <alternativeName>
        <fullName evidence="10">DNA 3'-5' helicase II</fullName>
    </alternativeName>
</protein>
<keyword evidence="4 12" id="KW-0347">Helicase</keyword>
<dbReference type="Gene3D" id="1.10.10.160">
    <property type="match status" value="1"/>
</dbReference>
<evidence type="ECO:0000256" key="6">
    <source>
        <dbReference type="ARBA" id="ARBA00023125"/>
    </source>
</evidence>
<dbReference type="InterPro" id="IPR014017">
    <property type="entry name" value="DNA_helicase_UvrD-like_C"/>
</dbReference>
<dbReference type="InterPro" id="IPR027417">
    <property type="entry name" value="P-loop_NTPase"/>
</dbReference>
<dbReference type="Pfam" id="PF00580">
    <property type="entry name" value="UvrD-helicase"/>
    <property type="match status" value="1"/>
</dbReference>